<dbReference type="PANTHER" id="PTHR33353:SF32">
    <property type="entry name" value="ENDO-BETA-1,4-GLUCANASE D"/>
    <property type="match status" value="1"/>
</dbReference>
<dbReference type="Proteomes" id="UP000756346">
    <property type="component" value="Unassembled WGS sequence"/>
</dbReference>
<feature type="compositionally biased region" description="Acidic residues" evidence="12">
    <location>
        <begin position="384"/>
        <end position="398"/>
    </location>
</feature>
<evidence type="ECO:0000256" key="5">
    <source>
        <dbReference type="ARBA" id="ARBA00023001"/>
    </source>
</evidence>
<evidence type="ECO:0000256" key="6">
    <source>
        <dbReference type="ARBA" id="ARBA00023157"/>
    </source>
</evidence>
<dbReference type="InterPro" id="IPR005103">
    <property type="entry name" value="AA9_LPMO"/>
</dbReference>
<evidence type="ECO:0000256" key="4">
    <source>
        <dbReference type="ARBA" id="ARBA00022729"/>
    </source>
</evidence>
<comment type="cofactor">
    <cofactor evidence="1">
        <name>Cu(2+)</name>
        <dbReference type="ChEBI" id="CHEBI:29036"/>
    </cofactor>
</comment>
<evidence type="ECO:0000256" key="7">
    <source>
        <dbReference type="ARBA" id="ARBA00023277"/>
    </source>
</evidence>
<dbReference type="GeneID" id="70188239"/>
<feature type="region of interest" description="Disordered" evidence="12">
    <location>
        <begin position="352"/>
        <end position="405"/>
    </location>
</feature>
<evidence type="ECO:0000259" key="13">
    <source>
        <dbReference type="Pfam" id="PF03443"/>
    </source>
</evidence>
<gene>
    <name evidence="14" type="ORF">B0I36DRAFT_362697</name>
</gene>
<dbReference type="CDD" id="cd21175">
    <property type="entry name" value="LPMO_AA9"/>
    <property type="match status" value="1"/>
</dbReference>
<comment type="caution">
    <text evidence="14">The sequence shown here is derived from an EMBL/GenBank/DDBJ whole genome shotgun (WGS) entry which is preliminary data.</text>
</comment>
<dbReference type="EC" id="1.14.99.56" evidence="11"/>
<evidence type="ECO:0000256" key="2">
    <source>
        <dbReference type="ARBA" id="ARBA00004613"/>
    </source>
</evidence>
<evidence type="ECO:0000256" key="10">
    <source>
        <dbReference type="ARBA" id="ARBA00045077"/>
    </source>
</evidence>
<accession>A0A9P8Y6K2</accession>
<organism evidence="14 15">
    <name type="scientific">Microdochium trichocladiopsis</name>
    <dbReference type="NCBI Taxonomy" id="1682393"/>
    <lineage>
        <taxon>Eukaryota</taxon>
        <taxon>Fungi</taxon>
        <taxon>Dikarya</taxon>
        <taxon>Ascomycota</taxon>
        <taxon>Pezizomycotina</taxon>
        <taxon>Sordariomycetes</taxon>
        <taxon>Xylariomycetidae</taxon>
        <taxon>Xylariales</taxon>
        <taxon>Microdochiaceae</taxon>
        <taxon>Microdochium</taxon>
    </lineage>
</organism>
<dbReference type="AlphaFoldDB" id="A0A9P8Y6K2"/>
<keyword evidence="15" id="KW-1185">Reference proteome</keyword>
<evidence type="ECO:0000256" key="1">
    <source>
        <dbReference type="ARBA" id="ARBA00001973"/>
    </source>
</evidence>
<comment type="subcellular location">
    <subcellularLocation>
        <location evidence="2">Secreted</location>
    </subcellularLocation>
</comment>
<dbReference type="GO" id="GO:0016787">
    <property type="term" value="F:hydrolase activity"/>
    <property type="evidence" value="ECO:0007669"/>
    <property type="project" value="UniProtKB-KW"/>
</dbReference>
<dbReference type="Pfam" id="PF03443">
    <property type="entry name" value="AA9"/>
    <property type="match status" value="1"/>
</dbReference>
<keyword evidence="14" id="KW-0378">Hydrolase</keyword>
<evidence type="ECO:0000256" key="9">
    <source>
        <dbReference type="ARBA" id="ARBA00044502"/>
    </source>
</evidence>
<dbReference type="OrthoDB" id="5985073at2759"/>
<keyword evidence="3" id="KW-0964">Secreted</keyword>
<evidence type="ECO:0000256" key="12">
    <source>
        <dbReference type="SAM" id="MobiDB-lite"/>
    </source>
</evidence>
<sequence>MKWSSSKIVPWLAVATAQQARSHSIFTTLFVDEVSQGDGTCVRMNPSPEHCTDPIPDLASKDMACGIGGGTPVAFTCPAAAGSKLTFQWRLWANAEKPGVIDKSHMGPCAIYAKHLDSMDTGTAAGDGWIKLWHEGYDSASGKWCTEKLIDNEGLLSINLPAGLTAGNWLFRPELLALQNVAQNDPQFYVGCAQVFVESSVTEPLDVPAKYKVSIPGHVEQGHPSTTFDVWNPKFPYTMPGPDVFVVPAPPATASSGGRGATSNSTPVMKQSAGQIPAKAISKNANWVGFEVPSFTNEDGCWKATENCWQQCEACYADAPVTGNANCQVFEEKCTGLNAACEAGNFRGPKNAGAKLQSADPAPPEWFPPAVNEGAGTGGGASDGGDDGEEGNDDDEENAVVVTPPAAAVTVTVTVTAHASRATGSA</sequence>
<comment type="similarity">
    <text evidence="9">Belongs to the polysaccharide monooxygenase AA9 family.</text>
</comment>
<dbReference type="GO" id="GO:0030245">
    <property type="term" value="P:cellulose catabolic process"/>
    <property type="evidence" value="ECO:0007669"/>
    <property type="project" value="UniProtKB-KW"/>
</dbReference>
<keyword evidence="7" id="KW-0119">Carbohydrate metabolism</keyword>
<comment type="catalytic activity">
    <reaction evidence="10">
        <text>[(1-&gt;4)-beta-D-glucosyl]n+m + reduced acceptor + O2 = 4-dehydro-beta-D-glucosyl-[(1-&gt;4)-beta-D-glucosyl]n-1 + [(1-&gt;4)-beta-D-glucosyl]m + acceptor + H2O.</text>
        <dbReference type="EC" id="1.14.99.56"/>
    </reaction>
</comment>
<evidence type="ECO:0000313" key="14">
    <source>
        <dbReference type="EMBL" id="KAH7030897.1"/>
    </source>
</evidence>
<keyword evidence="6" id="KW-1015">Disulfide bond</keyword>
<dbReference type="InterPro" id="IPR049892">
    <property type="entry name" value="AA9"/>
</dbReference>
<dbReference type="Gene3D" id="2.70.50.70">
    <property type="match status" value="1"/>
</dbReference>
<dbReference type="RefSeq" id="XP_046012577.1">
    <property type="nucleotide sequence ID" value="XM_046158693.1"/>
</dbReference>
<evidence type="ECO:0000256" key="3">
    <source>
        <dbReference type="ARBA" id="ARBA00022525"/>
    </source>
</evidence>
<evidence type="ECO:0000256" key="11">
    <source>
        <dbReference type="ARBA" id="ARBA00047174"/>
    </source>
</evidence>
<name>A0A9P8Y6K2_9PEZI</name>
<keyword evidence="5" id="KW-0136">Cellulose degradation</keyword>
<dbReference type="GO" id="GO:0005576">
    <property type="term" value="C:extracellular region"/>
    <property type="evidence" value="ECO:0007669"/>
    <property type="project" value="UniProtKB-SubCell"/>
</dbReference>
<keyword evidence="4" id="KW-0732">Signal</keyword>
<feature type="domain" description="Auxiliary Activity family 9 catalytic" evidence="13">
    <location>
        <begin position="23"/>
        <end position="232"/>
    </location>
</feature>
<evidence type="ECO:0000256" key="8">
    <source>
        <dbReference type="ARBA" id="ARBA00023326"/>
    </source>
</evidence>
<dbReference type="PANTHER" id="PTHR33353">
    <property type="entry name" value="PUTATIVE (AFU_ORTHOLOGUE AFUA_1G12560)-RELATED"/>
    <property type="match status" value="1"/>
</dbReference>
<evidence type="ECO:0000313" key="15">
    <source>
        <dbReference type="Proteomes" id="UP000756346"/>
    </source>
</evidence>
<reference evidence="14" key="1">
    <citation type="journal article" date="2021" name="Nat. Commun.">
        <title>Genetic determinants of endophytism in the Arabidopsis root mycobiome.</title>
        <authorList>
            <person name="Mesny F."/>
            <person name="Miyauchi S."/>
            <person name="Thiergart T."/>
            <person name="Pickel B."/>
            <person name="Atanasova L."/>
            <person name="Karlsson M."/>
            <person name="Huettel B."/>
            <person name="Barry K.W."/>
            <person name="Haridas S."/>
            <person name="Chen C."/>
            <person name="Bauer D."/>
            <person name="Andreopoulos W."/>
            <person name="Pangilinan J."/>
            <person name="LaButti K."/>
            <person name="Riley R."/>
            <person name="Lipzen A."/>
            <person name="Clum A."/>
            <person name="Drula E."/>
            <person name="Henrissat B."/>
            <person name="Kohler A."/>
            <person name="Grigoriev I.V."/>
            <person name="Martin F.M."/>
            <person name="Hacquard S."/>
        </authorList>
    </citation>
    <scope>NUCLEOTIDE SEQUENCE</scope>
    <source>
        <strain evidence="14">MPI-CAGE-CH-0230</strain>
    </source>
</reference>
<keyword evidence="8" id="KW-0624">Polysaccharide degradation</keyword>
<protein>
    <recommendedName>
        <fullName evidence="11">lytic cellulose monooxygenase (C4-dehydrogenating)</fullName>
        <ecNumber evidence="11">1.14.99.56</ecNumber>
    </recommendedName>
</protein>
<proteinExistence type="inferred from homology"/>
<dbReference type="EMBL" id="JAGTJQ010000005">
    <property type="protein sequence ID" value="KAH7030897.1"/>
    <property type="molecule type" value="Genomic_DNA"/>
</dbReference>